<proteinExistence type="predicted"/>
<gene>
    <name evidence="3" type="ORF">LEUCIP111803_00220</name>
</gene>
<organism evidence="3 4">
    <name type="scientific">Leucobacter soli</name>
    <dbReference type="NCBI Taxonomy" id="2812850"/>
    <lineage>
        <taxon>Bacteria</taxon>
        <taxon>Bacillati</taxon>
        <taxon>Actinomycetota</taxon>
        <taxon>Actinomycetes</taxon>
        <taxon>Micrococcales</taxon>
        <taxon>Microbacteriaceae</taxon>
        <taxon>Leucobacter</taxon>
    </lineage>
</organism>
<dbReference type="Proteomes" id="UP000693892">
    <property type="component" value="Unassembled WGS sequence"/>
</dbReference>
<feature type="region of interest" description="Disordered" evidence="1">
    <location>
        <begin position="213"/>
        <end position="244"/>
    </location>
</feature>
<protein>
    <recommendedName>
        <fullName evidence="2">HNH nuclease domain-containing protein</fullName>
    </recommendedName>
</protein>
<keyword evidence="4" id="KW-1185">Reference proteome</keyword>
<feature type="region of interest" description="Disordered" evidence="1">
    <location>
        <begin position="427"/>
        <end position="460"/>
    </location>
</feature>
<dbReference type="RefSeq" id="WP_218113870.1">
    <property type="nucleotide sequence ID" value="NZ_CAJVAP010000002.1"/>
</dbReference>
<dbReference type="Pfam" id="PF02720">
    <property type="entry name" value="DUF222"/>
    <property type="match status" value="1"/>
</dbReference>
<evidence type="ECO:0000313" key="3">
    <source>
        <dbReference type="EMBL" id="CAG7598396.1"/>
    </source>
</evidence>
<evidence type="ECO:0000259" key="2">
    <source>
        <dbReference type="SMART" id="SM00507"/>
    </source>
</evidence>
<accession>A0A916JRV7</accession>
<dbReference type="EMBL" id="CAJVAP010000002">
    <property type="protein sequence ID" value="CAG7598396.1"/>
    <property type="molecule type" value="Genomic_DNA"/>
</dbReference>
<comment type="caution">
    <text evidence="3">The sequence shown here is derived from an EMBL/GenBank/DDBJ whole genome shotgun (WGS) entry which is preliminary data.</text>
</comment>
<dbReference type="CDD" id="cd00085">
    <property type="entry name" value="HNHc"/>
    <property type="match status" value="1"/>
</dbReference>
<name>A0A916JRV7_9MICO</name>
<dbReference type="InterPro" id="IPR003615">
    <property type="entry name" value="HNH_nuc"/>
</dbReference>
<dbReference type="InterPro" id="IPR003870">
    <property type="entry name" value="DUF222"/>
</dbReference>
<evidence type="ECO:0000313" key="4">
    <source>
        <dbReference type="Proteomes" id="UP000693892"/>
    </source>
</evidence>
<evidence type="ECO:0000256" key="1">
    <source>
        <dbReference type="SAM" id="MobiDB-lite"/>
    </source>
</evidence>
<feature type="compositionally biased region" description="Pro residues" evidence="1">
    <location>
        <begin position="448"/>
        <end position="460"/>
    </location>
</feature>
<dbReference type="AlphaFoldDB" id="A0A916JRV7"/>
<feature type="compositionally biased region" description="Basic and acidic residues" evidence="1">
    <location>
        <begin position="214"/>
        <end position="241"/>
    </location>
</feature>
<sequence length="460" mass="49438">MRTLPHDVTEQQREALAAGIAVIESLDALGHQLEHLKAVALASLSHLATRIAHDEGHLDHGELVHRAVEAEVAVATRSGHTATASAMAHADALLSGYPTTAAALSEGTVSLRHTHVIVDAGSIIPAPAARAAYEAEALSLARAMTAHQLRAHARRLAEHYADRDIDERHREAHEGRCVRVIDLDDGMAKLIATIGAVEAYAIKDRLARIAHAARATDDHGDDGVKDRENGESGRPEVRERTGTPAQAQADLFTELLLSVDPRAPHRPAGGDSVAPITGRVQVTVPVLRLAGLPESAETASHSGSAELAGYGPIDTATARRLAGGSAAWERVLTHPVSGAVLAVDRYRPSEELRRLLRARDQHCRFPGCTRRLDQCDIDHTIPAARGGPTADKNLGHLCRKHHTLKHFEFAGGSGWHATQRPGGVYEWRSPSGRRYTEAPSSRVRFKPVTPPEPRAGPPPY</sequence>
<reference evidence="3" key="1">
    <citation type="submission" date="2021-06" db="EMBL/GenBank/DDBJ databases">
        <authorList>
            <person name="Criscuolo A."/>
        </authorList>
    </citation>
    <scope>NUCLEOTIDE SEQUENCE</scope>
    <source>
        <strain evidence="3">CIP111803</strain>
    </source>
</reference>
<dbReference type="SMART" id="SM00507">
    <property type="entry name" value="HNHc"/>
    <property type="match status" value="1"/>
</dbReference>
<feature type="domain" description="HNH nuclease" evidence="2">
    <location>
        <begin position="351"/>
        <end position="403"/>
    </location>
</feature>